<reference evidence="10" key="1">
    <citation type="submission" date="2022-01" db="EMBL/GenBank/DDBJ databases">
        <authorList>
            <person name="King R."/>
        </authorList>
    </citation>
    <scope>NUCLEOTIDE SEQUENCE</scope>
</reference>
<evidence type="ECO:0000313" key="11">
    <source>
        <dbReference type="Proteomes" id="UP001152799"/>
    </source>
</evidence>
<keyword evidence="11" id="KW-1185">Reference proteome</keyword>
<dbReference type="Proteomes" id="UP001152799">
    <property type="component" value="Chromosome 5"/>
</dbReference>
<keyword evidence="2" id="KW-0479">Metal-binding</keyword>
<dbReference type="SUPFAM" id="SSF57667">
    <property type="entry name" value="beta-beta-alpha zinc fingers"/>
    <property type="match status" value="2"/>
</dbReference>
<proteinExistence type="predicted"/>
<dbReference type="Pfam" id="PF00096">
    <property type="entry name" value="zf-C2H2"/>
    <property type="match status" value="3"/>
</dbReference>
<dbReference type="PANTHER" id="PTHR23235">
    <property type="entry name" value="KRUEPPEL-LIKE TRANSCRIPTION FACTOR"/>
    <property type="match status" value="1"/>
</dbReference>
<feature type="domain" description="C2H2-type" evidence="9">
    <location>
        <begin position="196"/>
        <end position="225"/>
    </location>
</feature>
<organism evidence="10 11">
    <name type="scientific">Ceutorhynchus assimilis</name>
    <name type="common">cabbage seed weevil</name>
    <dbReference type="NCBI Taxonomy" id="467358"/>
    <lineage>
        <taxon>Eukaryota</taxon>
        <taxon>Metazoa</taxon>
        <taxon>Ecdysozoa</taxon>
        <taxon>Arthropoda</taxon>
        <taxon>Hexapoda</taxon>
        <taxon>Insecta</taxon>
        <taxon>Pterygota</taxon>
        <taxon>Neoptera</taxon>
        <taxon>Endopterygota</taxon>
        <taxon>Coleoptera</taxon>
        <taxon>Polyphaga</taxon>
        <taxon>Cucujiformia</taxon>
        <taxon>Curculionidae</taxon>
        <taxon>Ceutorhynchinae</taxon>
        <taxon>Ceutorhynchus</taxon>
    </lineage>
</organism>
<evidence type="ECO:0000256" key="5">
    <source>
        <dbReference type="ARBA" id="ARBA00022833"/>
    </source>
</evidence>
<dbReference type="FunFam" id="3.30.160.60:FF:001110">
    <property type="entry name" value="Krueppel factor 13"/>
    <property type="match status" value="1"/>
</dbReference>
<evidence type="ECO:0000259" key="9">
    <source>
        <dbReference type="PROSITE" id="PS50157"/>
    </source>
</evidence>
<comment type="subcellular location">
    <subcellularLocation>
        <location evidence="1">Nucleus</location>
    </subcellularLocation>
</comment>
<evidence type="ECO:0000256" key="2">
    <source>
        <dbReference type="ARBA" id="ARBA00022723"/>
    </source>
</evidence>
<dbReference type="FunFam" id="3.30.160.60:FF:000018">
    <property type="entry name" value="Krueppel-like factor 15"/>
    <property type="match status" value="1"/>
</dbReference>
<gene>
    <name evidence="10" type="ORF">CEUTPL_LOCUS9612</name>
</gene>
<dbReference type="AlphaFoldDB" id="A0A9N9QG82"/>
<evidence type="ECO:0000256" key="8">
    <source>
        <dbReference type="SAM" id="MobiDB-lite"/>
    </source>
</evidence>
<dbReference type="PANTHER" id="PTHR23235:SF120">
    <property type="entry name" value="KRUPPEL-LIKE FACTOR 15"/>
    <property type="match status" value="1"/>
</dbReference>
<feature type="domain" description="C2H2-type" evidence="9">
    <location>
        <begin position="256"/>
        <end position="283"/>
    </location>
</feature>
<evidence type="ECO:0000313" key="10">
    <source>
        <dbReference type="EMBL" id="CAG9769096.1"/>
    </source>
</evidence>
<dbReference type="GO" id="GO:0000978">
    <property type="term" value="F:RNA polymerase II cis-regulatory region sequence-specific DNA binding"/>
    <property type="evidence" value="ECO:0007669"/>
    <property type="project" value="TreeGrafter"/>
</dbReference>
<protein>
    <recommendedName>
        <fullName evidence="9">C2H2-type domain-containing protein</fullName>
    </recommendedName>
</protein>
<dbReference type="InterPro" id="IPR013087">
    <property type="entry name" value="Znf_C2H2_type"/>
</dbReference>
<dbReference type="PROSITE" id="PS00028">
    <property type="entry name" value="ZINC_FINGER_C2H2_1"/>
    <property type="match status" value="3"/>
</dbReference>
<keyword evidence="4 7" id="KW-0863">Zinc-finger</keyword>
<dbReference type="Gene3D" id="3.30.160.60">
    <property type="entry name" value="Classic Zinc Finger"/>
    <property type="match status" value="3"/>
</dbReference>
<evidence type="ECO:0000256" key="7">
    <source>
        <dbReference type="PROSITE-ProRule" id="PRU00042"/>
    </source>
</evidence>
<evidence type="ECO:0000256" key="3">
    <source>
        <dbReference type="ARBA" id="ARBA00022737"/>
    </source>
</evidence>
<dbReference type="GO" id="GO:0005634">
    <property type="term" value="C:nucleus"/>
    <property type="evidence" value="ECO:0007669"/>
    <property type="project" value="UniProtKB-SubCell"/>
</dbReference>
<dbReference type="SMART" id="SM00355">
    <property type="entry name" value="ZnF_C2H2"/>
    <property type="match status" value="3"/>
</dbReference>
<dbReference type="FunFam" id="3.30.160.60:FF:000125">
    <property type="entry name" value="Putative zinc finger protein 143"/>
    <property type="match status" value="1"/>
</dbReference>
<keyword evidence="3" id="KW-0677">Repeat</keyword>
<sequence>MEVKQVASLLVLSPPSTPPLKNIPSSDDETSQQSTIDHLRQFLGQKRPSSTAFPPTPQPSDSESEEHDFPLKKRHIRNEHEFARYLQTSPTPPPEEPIVTTRTTSVIMKANTDGSCVSLPIPQPPSDEVNIVKSIKFKMGNRNINNSNKVISILPKVLAPINQPQAYFLSPDGTMVPTQLVLFTPPASQPPRRRIYECQHEGCGKNYFKSSHLKAHNRTHTGEKPFVCQWADCGRRFSRSDELSRHKRTHTGEKKFQCEVCQRRFMRSDHLAKHVKRHSKDRISSAKISVVPILPLPVVC</sequence>
<feature type="region of interest" description="Disordered" evidence="8">
    <location>
        <begin position="1"/>
        <end position="69"/>
    </location>
</feature>
<dbReference type="InterPro" id="IPR036236">
    <property type="entry name" value="Znf_C2H2_sf"/>
</dbReference>
<keyword evidence="5" id="KW-0862">Zinc</keyword>
<evidence type="ECO:0000256" key="6">
    <source>
        <dbReference type="ARBA" id="ARBA00023242"/>
    </source>
</evidence>
<evidence type="ECO:0000256" key="1">
    <source>
        <dbReference type="ARBA" id="ARBA00004123"/>
    </source>
</evidence>
<dbReference type="GO" id="GO:0008270">
    <property type="term" value="F:zinc ion binding"/>
    <property type="evidence" value="ECO:0007669"/>
    <property type="project" value="UniProtKB-KW"/>
</dbReference>
<dbReference type="EMBL" id="OU892281">
    <property type="protein sequence ID" value="CAG9769096.1"/>
    <property type="molecule type" value="Genomic_DNA"/>
</dbReference>
<keyword evidence="6" id="KW-0539">Nucleus</keyword>
<evidence type="ECO:0000256" key="4">
    <source>
        <dbReference type="ARBA" id="ARBA00022771"/>
    </source>
</evidence>
<dbReference type="GO" id="GO:0000981">
    <property type="term" value="F:DNA-binding transcription factor activity, RNA polymerase II-specific"/>
    <property type="evidence" value="ECO:0007669"/>
    <property type="project" value="TreeGrafter"/>
</dbReference>
<accession>A0A9N9QG82</accession>
<dbReference type="OrthoDB" id="4748970at2759"/>
<feature type="domain" description="C2H2-type" evidence="9">
    <location>
        <begin position="226"/>
        <end position="255"/>
    </location>
</feature>
<dbReference type="PROSITE" id="PS50157">
    <property type="entry name" value="ZINC_FINGER_C2H2_2"/>
    <property type="match status" value="3"/>
</dbReference>
<name>A0A9N9QG82_9CUCU</name>